<dbReference type="GO" id="GO:0004715">
    <property type="term" value="F:non-membrane spanning protein tyrosine kinase activity"/>
    <property type="evidence" value="ECO:0007669"/>
    <property type="project" value="UniProtKB-EC"/>
</dbReference>
<feature type="transmembrane region" description="Helical" evidence="16">
    <location>
        <begin position="502"/>
        <end position="522"/>
    </location>
</feature>
<dbReference type="Proteomes" id="UP000178485">
    <property type="component" value="Chromosome i"/>
</dbReference>
<comment type="similarity">
    <text evidence="3">Belongs to the etk/wzc family.</text>
</comment>
<evidence type="ECO:0000256" key="10">
    <source>
        <dbReference type="ARBA" id="ARBA00022777"/>
    </source>
</evidence>
<keyword evidence="6" id="KW-0997">Cell inner membrane</keyword>
<dbReference type="InterPro" id="IPR027417">
    <property type="entry name" value="P-loop_NTPase"/>
</dbReference>
<evidence type="ECO:0000256" key="6">
    <source>
        <dbReference type="ARBA" id="ARBA00022519"/>
    </source>
</evidence>
<evidence type="ECO:0000256" key="9">
    <source>
        <dbReference type="ARBA" id="ARBA00022741"/>
    </source>
</evidence>
<evidence type="ECO:0000259" key="17">
    <source>
        <dbReference type="Pfam" id="PF02706"/>
    </source>
</evidence>
<evidence type="ECO:0000256" key="1">
    <source>
        <dbReference type="ARBA" id="ARBA00004429"/>
    </source>
</evidence>
<dbReference type="SUPFAM" id="SSF52540">
    <property type="entry name" value="P-loop containing nucleoside triphosphate hydrolases"/>
    <property type="match status" value="1"/>
</dbReference>
<evidence type="ECO:0000259" key="19">
    <source>
        <dbReference type="Pfam" id="PF13807"/>
    </source>
</evidence>
<dbReference type="GO" id="GO:0005524">
    <property type="term" value="F:ATP binding"/>
    <property type="evidence" value="ECO:0007669"/>
    <property type="project" value="UniProtKB-KW"/>
</dbReference>
<keyword evidence="11" id="KW-0067">ATP-binding</keyword>
<reference evidence="20 21" key="1">
    <citation type="submission" date="2016-08" db="EMBL/GenBank/DDBJ databases">
        <authorList>
            <person name="Seilhamer J.J."/>
        </authorList>
    </citation>
    <scope>NUCLEOTIDE SEQUENCE [LARGE SCALE GENOMIC DNA]</scope>
    <source>
        <strain evidence="20">ING2-E5A</strain>
    </source>
</reference>
<dbReference type="Pfam" id="PF13807">
    <property type="entry name" value="GNVR"/>
    <property type="match status" value="1"/>
</dbReference>
<keyword evidence="10 20" id="KW-0418">Kinase</keyword>
<evidence type="ECO:0000256" key="13">
    <source>
        <dbReference type="ARBA" id="ARBA00023136"/>
    </source>
</evidence>
<dbReference type="Pfam" id="PF02706">
    <property type="entry name" value="Wzz"/>
    <property type="match status" value="1"/>
</dbReference>
<dbReference type="InterPro" id="IPR005702">
    <property type="entry name" value="Wzc-like_C"/>
</dbReference>
<proteinExistence type="inferred from homology"/>
<evidence type="ECO:0000256" key="5">
    <source>
        <dbReference type="ARBA" id="ARBA00022475"/>
    </source>
</evidence>
<dbReference type="InterPro" id="IPR025669">
    <property type="entry name" value="AAA_dom"/>
</dbReference>
<dbReference type="EC" id="2.7.10.2" evidence="4"/>
<evidence type="ECO:0000256" key="14">
    <source>
        <dbReference type="ARBA" id="ARBA00023137"/>
    </source>
</evidence>
<dbReference type="InterPro" id="IPR032807">
    <property type="entry name" value="GNVR"/>
</dbReference>
<keyword evidence="13 16" id="KW-0472">Membrane</keyword>
<evidence type="ECO:0000256" key="16">
    <source>
        <dbReference type="SAM" id="Phobius"/>
    </source>
</evidence>
<comment type="subcellular location">
    <subcellularLocation>
        <location evidence="1">Cell inner membrane</location>
        <topology evidence="1">Multi-pass membrane protein</topology>
    </subcellularLocation>
</comment>
<evidence type="ECO:0000256" key="11">
    <source>
        <dbReference type="ARBA" id="ARBA00022840"/>
    </source>
</evidence>
<sequence length="791" mass="89199">MTLDLYSVSEQNDLENSESISLLEIVLRFARYWKWFVLGIVLALAGVSLYLRYTTPVYNISSSIVLKEARDQRMEPSISGMDGIQLGGLGAVTNLENEIYILQSRSIIRNVINRLNLHTSYVVSGRIKSNDLYKRSPVIVSMDQGNLDKLTQNISFNMTTNESDGTITISGLENEKEVDTVFTTLPAIIDTPQGHISFTKRPDTELGHYEMNVVIMHPNEVIGHYRKRLSVQQASKQASVLNLSINTPYPEKGKDFLNMLVEVYNNETIEDNKMEAFNTQAFINERIAIIDRELSDAERSVEDYKQQEGLSDLQIDLQRNMQMGSQYEQQLVQVETQLNIVNSLSEYVRNPNNANKTIPANVGIEDPNLAATISEYNRLVLERERLSQSMTADNPAMIRLEEQIAGLRENINSSISSVQQGLNIQRRDARNQANIYGRRIGVMPTQEREFMELSREQQIKASLFLMLLQKREENALELAATANSAKVLDEALTEGQVSPRKMILLLAALMLGVLIPAGIIYLNELLQYKVRTRSDVDRLSKVPVLGEIPKHKEEKNVVVDEQGNDSIDEAFRMARTNLLLTLGTDNKVVTITSTVSGEGKTFVAINMALSTAFLNKKVLLIGLDLRIPRLREYLKLETKNGMTNYLSGFEKNIDNLIVQSRLHPNLFVITAGPVPPNPAELLSRPSLDKAIGSLREEFDYIFIDSSPSALVTDTLVMNRVTDATLYVCRMDFSSKGNIRFANNLMQQNKLNNMLLVINDVADFHRGYGYGYGYGFGYGYGDKKKSKRRKKS</sequence>
<evidence type="ECO:0000259" key="18">
    <source>
        <dbReference type="Pfam" id="PF13614"/>
    </source>
</evidence>
<evidence type="ECO:0000313" key="21">
    <source>
        <dbReference type="Proteomes" id="UP000178485"/>
    </source>
</evidence>
<keyword evidence="8 16" id="KW-0812">Transmembrane</keyword>
<keyword evidence="21" id="KW-1185">Reference proteome</keyword>
<keyword evidence="14" id="KW-0829">Tyrosine-protein kinase</keyword>
<evidence type="ECO:0000256" key="8">
    <source>
        <dbReference type="ARBA" id="ARBA00022692"/>
    </source>
</evidence>
<dbReference type="GO" id="GO:0042802">
    <property type="term" value="F:identical protein binding"/>
    <property type="evidence" value="ECO:0007669"/>
    <property type="project" value="UniProtKB-ARBA"/>
</dbReference>
<protein>
    <recommendedName>
        <fullName evidence="4">non-specific protein-tyrosine kinase</fullName>
        <ecNumber evidence="4">2.7.10.2</ecNumber>
    </recommendedName>
</protein>
<keyword evidence="12 16" id="KW-1133">Transmembrane helix</keyword>
<comment type="catalytic activity">
    <reaction evidence="15">
        <text>L-tyrosyl-[protein] + ATP = O-phospho-L-tyrosyl-[protein] + ADP + H(+)</text>
        <dbReference type="Rhea" id="RHEA:10596"/>
        <dbReference type="Rhea" id="RHEA-COMP:10136"/>
        <dbReference type="Rhea" id="RHEA-COMP:20101"/>
        <dbReference type="ChEBI" id="CHEBI:15378"/>
        <dbReference type="ChEBI" id="CHEBI:30616"/>
        <dbReference type="ChEBI" id="CHEBI:46858"/>
        <dbReference type="ChEBI" id="CHEBI:61978"/>
        <dbReference type="ChEBI" id="CHEBI:456216"/>
        <dbReference type="EC" id="2.7.10.2"/>
    </reaction>
</comment>
<keyword evidence="9" id="KW-0547">Nucleotide-binding</keyword>
<evidence type="ECO:0000256" key="12">
    <source>
        <dbReference type="ARBA" id="ARBA00022989"/>
    </source>
</evidence>
<dbReference type="CDD" id="cd05387">
    <property type="entry name" value="BY-kinase"/>
    <property type="match status" value="1"/>
</dbReference>
<dbReference type="RefSeq" id="WP_083373364.1">
    <property type="nucleotide sequence ID" value="NZ_LT608328.1"/>
</dbReference>
<feature type="transmembrane region" description="Helical" evidence="16">
    <location>
        <begin position="32"/>
        <end position="51"/>
    </location>
</feature>
<keyword evidence="5" id="KW-1003">Cell membrane</keyword>
<accession>A0A1G4GAT9</accession>
<dbReference type="AlphaFoldDB" id="A0A1G4GAT9"/>
<dbReference type="STRING" id="1642646.ING2E5A_2854"/>
<feature type="domain" description="Tyrosine-protein kinase G-rich" evidence="19">
    <location>
        <begin position="447"/>
        <end position="522"/>
    </location>
</feature>
<evidence type="ECO:0000256" key="2">
    <source>
        <dbReference type="ARBA" id="ARBA00007316"/>
    </source>
</evidence>
<dbReference type="NCBIfam" id="TIGR01007">
    <property type="entry name" value="eps_fam"/>
    <property type="match status" value="1"/>
</dbReference>
<evidence type="ECO:0000313" key="20">
    <source>
        <dbReference type="EMBL" id="SCM59649.1"/>
    </source>
</evidence>
<dbReference type="Gene3D" id="3.40.50.300">
    <property type="entry name" value="P-loop containing nucleotide triphosphate hydrolases"/>
    <property type="match status" value="1"/>
</dbReference>
<name>A0A1G4GAT9_9BACT</name>
<dbReference type="InterPro" id="IPR003856">
    <property type="entry name" value="LPS_length_determ_N"/>
</dbReference>
<evidence type="ECO:0000256" key="4">
    <source>
        <dbReference type="ARBA" id="ARBA00011903"/>
    </source>
</evidence>
<evidence type="ECO:0000256" key="15">
    <source>
        <dbReference type="ARBA" id="ARBA00051245"/>
    </source>
</evidence>
<dbReference type="FunFam" id="3.40.50.300:FF:000527">
    <property type="entry name" value="Tyrosine-protein kinase etk"/>
    <property type="match status" value="1"/>
</dbReference>
<keyword evidence="7 20" id="KW-0808">Transferase</keyword>
<organism evidence="20 21">
    <name type="scientific">Petrimonas mucosa</name>
    <dbReference type="NCBI Taxonomy" id="1642646"/>
    <lineage>
        <taxon>Bacteria</taxon>
        <taxon>Pseudomonadati</taxon>
        <taxon>Bacteroidota</taxon>
        <taxon>Bacteroidia</taxon>
        <taxon>Bacteroidales</taxon>
        <taxon>Dysgonomonadaceae</taxon>
        <taxon>Petrimonas</taxon>
    </lineage>
</organism>
<gene>
    <name evidence="20" type="primary">yveL</name>
    <name evidence="20" type="ORF">ING2E5A_2854</name>
</gene>
<evidence type="ECO:0000256" key="3">
    <source>
        <dbReference type="ARBA" id="ARBA00008883"/>
    </source>
</evidence>
<dbReference type="PANTHER" id="PTHR32309">
    <property type="entry name" value="TYROSINE-PROTEIN KINASE"/>
    <property type="match status" value="1"/>
</dbReference>
<dbReference type="PANTHER" id="PTHR32309:SF13">
    <property type="entry name" value="FERRIC ENTEROBACTIN TRANSPORT PROTEIN FEPE"/>
    <property type="match status" value="1"/>
</dbReference>
<feature type="domain" description="AAA" evidence="18">
    <location>
        <begin position="587"/>
        <end position="746"/>
    </location>
</feature>
<dbReference type="EMBL" id="LT608328">
    <property type="protein sequence ID" value="SCM59649.1"/>
    <property type="molecule type" value="Genomic_DNA"/>
</dbReference>
<comment type="similarity">
    <text evidence="2">Belongs to the CpsD/CapB family.</text>
</comment>
<dbReference type="Pfam" id="PF13614">
    <property type="entry name" value="AAA_31"/>
    <property type="match status" value="1"/>
</dbReference>
<evidence type="ECO:0000256" key="7">
    <source>
        <dbReference type="ARBA" id="ARBA00022679"/>
    </source>
</evidence>
<dbReference type="KEGG" id="pmuc:ING2E5A_2854"/>
<dbReference type="GO" id="GO:0005886">
    <property type="term" value="C:plasma membrane"/>
    <property type="evidence" value="ECO:0007669"/>
    <property type="project" value="UniProtKB-SubCell"/>
</dbReference>
<feature type="domain" description="Polysaccharide chain length determinant N-terminal" evidence="17">
    <location>
        <begin position="18"/>
        <end position="114"/>
    </location>
</feature>
<dbReference type="InterPro" id="IPR050445">
    <property type="entry name" value="Bact_polysacc_biosynth/exp"/>
</dbReference>